<gene>
    <name evidence="1" type="ORF">M8C21_007953</name>
</gene>
<organism evidence="1 2">
    <name type="scientific">Ambrosia artemisiifolia</name>
    <name type="common">Common ragweed</name>
    <dbReference type="NCBI Taxonomy" id="4212"/>
    <lineage>
        <taxon>Eukaryota</taxon>
        <taxon>Viridiplantae</taxon>
        <taxon>Streptophyta</taxon>
        <taxon>Embryophyta</taxon>
        <taxon>Tracheophyta</taxon>
        <taxon>Spermatophyta</taxon>
        <taxon>Magnoliopsida</taxon>
        <taxon>eudicotyledons</taxon>
        <taxon>Gunneridae</taxon>
        <taxon>Pentapetalae</taxon>
        <taxon>asterids</taxon>
        <taxon>campanulids</taxon>
        <taxon>Asterales</taxon>
        <taxon>Asteraceae</taxon>
        <taxon>Asteroideae</taxon>
        <taxon>Heliantheae alliance</taxon>
        <taxon>Heliantheae</taxon>
        <taxon>Ambrosia</taxon>
    </lineage>
</organism>
<feature type="non-terminal residue" evidence="1">
    <location>
        <position position="92"/>
    </location>
</feature>
<protein>
    <submittedName>
        <fullName evidence="1">Uncharacterized protein</fullName>
    </submittedName>
</protein>
<dbReference type="Proteomes" id="UP001206925">
    <property type="component" value="Unassembled WGS sequence"/>
</dbReference>
<dbReference type="EMBL" id="JAMZMK010000555">
    <property type="protein sequence ID" value="KAI7756145.1"/>
    <property type="molecule type" value="Genomic_DNA"/>
</dbReference>
<sequence length="92" mass="10173">MDCKVCPVTGDPWLMMGSSGSSGGAFSHESEHDLAAMVLGVPCVLLITNSKNWQHQRPNNHSIGPTEKKTVEEIDQEETWFKKSVKGKLEVF</sequence>
<name>A0AAD5GUV8_AMBAR</name>
<comment type="caution">
    <text evidence="1">The sequence shown here is derived from an EMBL/GenBank/DDBJ whole genome shotgun (WGS) entry which is preliminary data.</text>
</comment>
<keyword evidence="2" id="KW-1185">Reference proteome</keyword>
<evidence type="ECO:0000313" key="2">
    <source>
        <dbReference type="Proteomes" id="UP001206925"/>
    </source>
</evidence>
<evidence type="ECO:0000313" key="1">
    <source>
        <dbReference type="EMBL" id="KAI7756145.1"/>
    </source>
</evidence>
<accession>A0AAD5GUV8</accession>
<dbReference type="AlphaFoldDB" id="A0AAD5GUV8"/>
<reference evidence="1" key="1">
    <citation type="submission" date="2022-06" db="EMBL/GenBank/DDBJ databases">
        <title>Uncovering the hologenomic basis of an extraordinary plant invasion.</title>
        <authorList>
            <person name="Bieker V.C."/>
            <person name="Martin M.D."/>
            <person name="Gilbert T."/>
            <person name="Hodgins K."/>
            <person name="Battlay P."/>
            <person name="Petersen B."/>
            <person name="Wilson J."/>
        </authorList>
    </citation>
    <scope>NUCLEOTIDE SEQUENCE</scope>
    <source>
        <strain evidence="1">AA19_3_7</strain>
        <tissue evidence="1">Leaf</tissue>
    </source>
</reference>
<proteinExistence type="predicted"/>